<feature type="compositionally biased region" description="Pro residues" evidence="3">
    <location>
        <begin position="455"/>
        <end position="468"/>
    </location>
</feature>
<feature type="region of interest" description="Disordered" evidence="3">
    <location>
        <begin position="134"/>
        <end position="153"/>
    </location>
</feature>
<feature type="compositionally biased region" description="Polar residues" evidence="3">
    <location>
        <begin position="19"/>
        <end position="28"/>
    </location>
</feature>
<feature type="region of interest" description="Disordered" evidence="3">
    <location>
        <begin position="1"/>
        <end position="28"/>
    </location>
</feature>
<dbReference type="Proteomes" id="UP000316079">
    <property type="component" value="Unassembled WGS sequence"/>
</dbReference>
<dbReference type="OrthoDB" id="6281275at2759"/>
<dbReference type="InterPro" id="IPR036034">
    <property type="entry name" value="PDZ_sf"/>
</dbReference>
<organism evidence="4 5">
    <name type="scientific">Danionella cerebrum</name>
    <dbReference type="NCBI Taxonomy" id="2873325"/>
    <lineage>
        <taxon>Eukaryota</taxon>
        <taxon>Metazoa</taxon>
        <taxon>Chordata</taxon>
        <taxon>Craniata</taxon>
        <taxon>Vertebrata</taxon>
        <taxon>Euteleostomi</taxon>
        <taxon>Actinopterygii</taxon>
        <taxon>Neopterygii</taxon>
        <taxon>Teleostei</taxon>
        <taxon>Ostariophysi</taxon>
        <taxon>Cypriniformes</taxon>
        <taxon>Danionidae</taxon>
        <taxon>Danioninae</taxon>
        <taxon>Danionella</taxon>
    </lineage>
</organism>
<name>A0A553RPC6_9TELE</name>
<feature type="compositionally biased region" description="Polar residues" evidence="3">
    <location>
        <begin position="397"/>
        <end position="412"/>
    </location>
</feature>
<dbReference type="GO" id="GO:0005737">
    <property type="term" value="C:cytoplasm"/>
    <property type="evidence" value="ECO:0007669"/>
    <property type="project" value="UniProtKB-SubCell"/>
</dbReference>
<comment type="caution">
    <text evidence="4">The sequence shown here is derived from an EMBL/GenBank/DDBJ whole genome shotgun (WGS) entry which is preliminary data.</text>
</comment>
<evidence type="ECO:0000256" key="1">
    <source>
        <dbReference type="ARBA" id="ARBA00004496"/>
    </source>
</evidence>
<gene>
    <name evidence="4" type="ORF">DNTS_006376</name>
</gene>
<reference evidence="4 5" key="1">
    <citation type="journal article" date="2019" name="Sci. Data">
        <title>Hybrid genome assembly and annotation of Danionella translucida.</title>
        <authorList>
            <person name="Kadobianskyi M."/>
            <person name="Schulze L."/>
            <person name="Schuelke M."/>
            <person name="Judkewitz B."/>
        </authorList>
    </citation>
    <scope>NUCLEOTIDE SEQUENCE [LARGE SCALE GENOMIC DNA]</scope>
    <source>
        <strain evidence="4 5">Bolton</strain>
    </source>
</reference>
<comment type="subcellular location">
    <subcellularLocation>
        <location evidence="1">Cytoplasm</location>
    </subcellularLocation>
</comment>
<evidence type="ECO:0000256" key="3">
    <source>
        <dbReference type="SAM" id="MobiDB-lite"/>
    </source>
</evidence>
<feature type="compositionally biased region" description="Polar residues" evidence="3">
    <location>
        <begin position="420"/>
        <end position="430"/>
    </location>
</feature>
<dbReference type="STRING" id="623744.A0A553RPC6"/>
<dbReference type="PANTHER" id="PTHR23175">
    <property type="entry name" value="PDZ DOMAIN-CONTAINING PROTEIN"/>
    <property type="match status" value="1"/>
</dbReference>
<feature type="region of interest" description="Disordered" evidence="3">
    <location>
        <begin position="446"/>
        <end position="471"/>
    </location>
</feature>
<protein>
    <submittedName>
        <fullName evidence="4">Uncharacterized protein</fullName>
    </submittedName>
</protein>
<dbReference type="AlphaFoldDB" id="A0A553RPC6"/>
<feature type="non-terminal residue" evidence="4">
    <location>
        <position position="1"/>
    </location>
</feature>
<dbReference type="PANTHER" id="PTHR23175:SF16">
    <property type="entry name" value="RHO GTPASE-ACTIVATING PROTEIN 21"/>
    <property type="match status" value="1"/>
</dbReference>
<evidence type="ECO:0000313" key="5">
    <source>
        <dbReference type="Proteomes" id="UP000316079"/>
    </source>
</evidence>
<keyword evidence="5" id="KW-1185">Reference proteome</keyword>
<proteinExistence type="predicted"/>
<dbReference type="EMBL" id="SRMA01001789">
    <property type="protein sequence ID" value="TRZ04036.1"/>
    <property type="molecule type" value="Genomic_DNA"/>
</dbReference>
<accession>A0A553RPC6</accession>
<feature type="region of interest" description="Disordered" evidence="3">
    <location>
        <begin position="358"/>
        <end position="430"/>
    </location>
</feature>
<feature type="region of interest" description="Disordered" evidence="3">
    <location>
        <begin position="314"/>
        <end position="341"/>
    </location>
</feature>
<evidence type="ECO:0000313" key="4">
    <source>
        <dbReference type="EMBL" id="TRZ04036.1"/>
    </source>
</evidence>
<sequence length="512" mass="55996">RARESEGGTAKSKKDSHHQNISSGKRSCYSKGQQASPCSLQDVGCVPVHPGMHSSYRMDMAECTCAVGLCHWDCQEGMDGCLSDTSCLWFQLLARAYWGNVDLGLRESQKGMSWRKVKKMSQKNCMRARAKQKDGCERSEASALSPAAEEEPFSWPGPKTLHLRRTSLGFGFTLRHFIVYPPESAVQSSLKDEDCSGRGRQRNRLEPMDTIFVKQVKEGGPAHGAGLCTVLLSSSLNIALFSLFFLPLFSPAANLTFRLQFSRDITALAYSQDAYLKGNEAYCGNAKNIPEPPPICYPRLEANVLAMAQLSEPPRSAETSCGDQCNKPGSPPDPAQCSQVPQTQTVVRVFNENIRTIVASPTSTAPHVTWAGPNHRTDDNQNASSKDSSSKRSKANVNSSPIGMDQSQQSPRTAELIGFPNNTCTDTTSTPCNRHTLTTAAAAAEPFPSATSPSPYTPSPPAATPSPCSPLQNIDWRNYTTYKDYIDNKRLYMYGSRTIQERLDSLRAASPS</sequence>
<evidence type="ECO:0000256" key="2">
    <source>
        <dbReference type="ARBA" id="ARBA00022490"/>
    </source>
</evidence>
<dbReference type="Gene3D" id="2.30.42.10">
    <property type="match status" value="1"/>
</dbReference>
<keyword evidence="2" id="KW-0963">Cytoplasm</keyword>
<feature type="non-terminal residue" evidence="4">
    <location>
        <position position="512"/>
    </location>
</feature>